<dbReference type="RefSeq" id="WP_190556410.1">
    <property type="nucleotide sequence ID" value="NZ_JACJQU010000001.1"/>
</dbReference>
<protein>
    <recommendedName>
        <fullName evidence="3">HEPN domain-containing protein</fullName>
    </recommendedName>
</protein>
<evidence type="ECO:0000313" key="2">
    <source>
        <dbReference type="Proteomes" id="UP000662185"/>
    </source>
</evidence>
<keyword evidence="2" id="KW-1185">Reference proteome</keyword>
<dbReference type="EMBL" id="JACJQU010000001">
    <property type="protein sequence ID" value="MBD2292207.1"/>
    <property type="molecule type" value="Genomic_DNA"/>
</dbReference>
<evidence type="ECO:0008006" key="3">
    <source>
        <dbReference type="Google" id="ProtNLM"/>
    </source>
</evidence>
<comment type="caution">
    <text evidence="1">The sequence shown here is derived from an EMBL/GenBank/DDBJ whole genome shotgun (WGS) entry which is preliminary data.</text>
</comment>
<name>A0A926ZY59_9NOST</name>
<reference evidence="2" key="1">
    <citation type="journal article" date="2020" name="ISME J.">
        <title>Comparative genomics reveals insights into cyanobacterial evolution and habitat adaptation.</title>
        <authorList>
            <person name="Chen M.Y."/>
            <person name="Teng W.K."/>
            <person name="Zhao L."/>
            <person name="Hu C.X."/>
            <person name="Zhou Y.K."/>
            <person name="Han B.P."/>
            <person name="Song L.R."/>
            <person name="Shu W.S."/>
        </authorList>
    </citation>
    <scope>NUCLEOTIDE SEQUENCE [LARGE SCALE GENOMIC DNA]</scope>
    <source>
        <strain evidence="2">FACHB-251</strain>
    </source>
</reference>
<dbReference type="Proteomes" id="UP000662185">
    <property type="component" value="Unassembled WGS sequence"/>
</dbReference>
<accession>A0A926ZY59</accession>
<gene>
    <name evidence="1" type="ORF">H6G06_01605</name>
</gene>
<dbReference type="AlphaFoldDB" id="A0A926ZY59"/>
<evidence type="ECO:0000313" key="1">
    <source>
        <dbReference type="EMBL" id="MBD2292207.1"/>
    </source>
</evidence>
<organism evidence="1 2">
    <name type="scientific">Anabaena sphaerica FACHB-251</name>
    <dbReference type="NCBI Taxonomy" id="2692883"/>
    <lineage>
        <taxon>Bacteria</taxon>
        <taxon>Bacillati</taxon>
        <taxon>Cyanobacteriota</taxon>
        <taxon>Cyanophyceae</taxon>
        <taxon>Nostocales</taxon>
        <taxon>Nostocaceae</taxon>
        <taxon>Anabaena</taxon>
    </lineage>
</organism>
<sequence length="203" mass="23360">MAFYNADNDSTSFSISWVRTPRYHFGVFAQGYRFAANSVAKELIECGDFPDYKAYPVVFLYRHALELHLKNIIYRVAKLLFFKGIERIDNKLYNTHDLNDLSQNAYKVLTSAFPEDETLRKLLIKVVHISEEFSEIDNNSFAYRYPINKEGQYSTKPNQVVNLSSLVSTMDSLLDELEVIDCGLNIETDIAQEAYAILENISN</sequence>
<proteinExistence type="predicted"/>